<evidence type="ECO:0000313" key="5">
    <source>
        <dbReference type="EMBL" id="GMI34816.1"/>
    </source>
</evidence>
<organism evidence="5 6">
    <name type="scientific">Tetraparma gracilis</name>
    <dbReference type="NCBI Taxonomy" id="2962635"/>
    <lineage>
        <taxon>Eukaryota</taxon>
        <taxon>Sar</taxon>
        <taxon>Stramenopiles</taxon>
        <taxon>Ochrophyta</taxon>
        <taxon>Bolidophyceae</taxon>
        <taxon>Parmales</taxon>
        <taxon>Triparmaceae</taxon>
        <taxon>Tetraparma</taxon>
    </lineage>
</organism>
<name>A0ABQ6MWH5_9STRA</name>
<keyword evidence="6" id="KW-1185">Reference proteome</keyword>
<dbReference type="PANTHER" id="PTHR11347">
    <property type="entry name" value="CYCLIC NUCLEOTIDE PHOSPHODIESTERASE"/>
    <property type="match status" value="1"/>
</dbReference>
<dbReference type="InterPro" id="IPR023174">
    <property type="entry name" value="PDEase_CS"/>
</dbReference>
<protein>
    <recommendedName>
        <fullName evidence="3">Phosphodiesterase</fullName>
        <ecNumber evidence="3">3.1.4.-</ecNumber>
    </recommendedName>
</protein>
<comment type="cofactor">
    <cofactor evidence="3">
        <name>a divalent metal cation</name>
        <dbReference type="ChEBI" id="CHEBI:60240"/>
    </cofactor>
    <text evidence="3">Binds 2 divalent metal cations per subunit. Site 1 may preferentially bind zinc ions, while site 2 has a preference for magnesium and/or manganese ions.</text>
</comment>
<evidence type="ECO:0000256" key="3">
    <source>
        <dbReference type="RuleBase" id="RU363067"/>
    </source>
</evidence>
<sequence length="427" mass="46838">MGAGASITVDEDVESVPATASSIAAAAALPADASDLEDLEAAKAEASRLRALLRQLSSSLSSDASSRASLLSGALDHQSFRGGSLNAMLAAAGGFVDRLLAEGYEGVGEGGRVAGFRNLRSFLRSPALAVMLARKNVQEDLRKRVESTDDQDINDYIIGHYASSDSIHDVSMIRERAKTKFGNAMKKLKGNLMLAALLGAKKKQQRKRTSSFIASSPHLTHLKVSSAQKRELDVVLMKMSDFDFDVWDLVPITNNQPLMVTGMELFKRWELDTRLDIKDDLTLRFFQGLEKGYQKENPYHNSVHGADVMFTVNAFITGSERMHDCMEPLDLFAALVAGAAHDFKHDGVNNAFHVNTGSDLALRYNDMSVLESMHAAELFLMCKDEQVNIFKGLEAAAFKECRKIITSAILGTDMTKHFNHIADFESR</sequence>
<dbReference type="EMBL" id="BRYB01004664">
    <property type="protein sequence ID" value="GMI34816.1"/>
    <property type="molecule type" value="Genomic_DNA"/>
</dbReference>
<feature type="domain" description="PDEase" evidence="4">
    <location>
        <begin position="220"/>
        <end position="427"/>
    </location>
</feature>
<proteinExistence type="inferred from homology"/>
<comment type="caution">
    <text evidence="5">The sequence shown here is derived from an EMBL/GenBank/DDBJ whole genome shotgun (WGS) entry which is preliminary data.</text>
</comment>
<dbReference type="PROSITE" id="PS00126">
    <property type="entry name" value="PDEASE_I_1"/>
    <property type="match status" value="1"/>
</dbReference>
<dbReference type="EC" id="3.1.4.-" evidence="3"/>
<dbReference type="SUPFAM" id="SSF109604">
    <property type="entry name" value="HD-domain/PDEase-like"/>
    <property type="match status" value="1"/>
</dbReference>
<dbReference type="InterPro" id="IPR023088">
    <property type="entry name" value="PDEase"/>
</dbReference>
<dbReference type="PROSITE" id="PS51845">
    <property type="entry name" value="PDEASE_I_2"/>
    <property type="match status" value="1"/>
</dbReference>
<dbReference type="PRINTS" id="PR00387">
    <property type="entry name" value="PDIESTERASE1"/>
</dbReference>
<comment type="similarity">
    <text evidence="3">Belongs to the cyclic nucleotide phosphodiesterase family.</text>
</comment>
<gene>
    <name evidence="5" type="ORF">TeGR_g10276</name>
</gene>
<evidence type="ECO:0000313" key="6">
    <source>
        <dbReference type="Proteomes" id="UP001165060"/>
    </source>
</evidence>
<evidence type="ECO:0000256" key="2">
    <source>
        <dbReference type="ARBA" id="ARBA00022801"/>
    </source>
</evidence>
<keyword evidence="1 3" id="KW-0479">Metal-binding</keyword>
<accession>A0ABQ6MWH5</accession>
<evidence type="ECO:0000256" key="1">
    <source>
        <dbReference type="ARBA" id="ARBA00022723"/>
    </source>
</evidence>
<reference evidence="5 6" key="1">
    <citation type="journal article" date="2023" name="Commun. Biol.">
        <title>Genome analysis of Parmales, the sister group of diatoms, reveals the evolutionary specialization of diatoms from phago-mixotrophs to photoautotrophs.</title>
        <authorList>
            <person name="Ban H."/>
            <person name="Sato S."/>
            <person name="Yoshikawa S."/>
            <person name="Yamada K."/>
            <person name="Nakamura Y."/>
            <person name="Ichinomiya M."/>
            <person name="Sato N."/>
            <person name="Blanc-Mathieu R."/>
            <person name="Endo H."/>
            <person name="Kuwata A."/>
            <person name="Ogata H."/>
        </authorList>
    </citation>
    <scope>NUCLEOTIDE SEQUENCE [LARGE SCALE GENOMIC DNA]</scope>
</reference>
<evidence type="ECO:0000259" key="4">
    <source>
        <dbReference type="PROSITE" id="PS51845"/>
    </source>
</evidence>
<dbReference type="Pfam" id="PF00233">
    <property type="entry name" value="PDEase_I"/>
    <property type="match status" value="1"/>
</dbReference>
<keyword evidence="2 3" id="KW-0378">Hydrolase</keyword>
<dbReference type="Proteomes" id="UP001165060">
    <property type="component" value="Unassembled WGS sequence"/>
</dbReference>
<dbReference type="Gene3D" id="1.10.1300.10">
    <property type="entry name" value="3'5'-cyclic nucleotide phosphodiesterase, catalytic domain"/>
    <property type="match status" value="1"/>
</dbReference>
<dbReference type="InterPro" id="IPR002073">
    <property type="entry name" value="PDEase_catalytic_dom"/>
</dbReference>
<dbReference type="InterPro" id="IPR036971">
    <property type="entry name" value="PDEase_catalytic_dom_sf"/>
</dbReference>